<organism evidence="8 9">
    <name type="scientific">Oncorhynchus mykiss</name>
    <name type="common">Rainbow trout</name>
    <name type="synonym">Salmo gairdneri</name>
    <dbReference type="NCBI Taxonomy" id="8022"/>
    <lineage>
        <taxon>Eukaryota</taxon>
        <taxon>Metazoa</taxon>
        <taxon>Chordata</taxon>
        <taxon>Craniata</taxon>
        <taxon>Vertebrata</taxon>
        <taxon>Euteleostomi</taxon>
        <taxon>Actinopterygii</taxon>
        <taxon>Neopterygii</taxon>
        <taxon>Teleostei</taxon>
        <taxon>Protacanthopterygii</taxon>
        <taxon>Salmoniformes</taxon>
        <taxon>Salmonidae</taxon>
        <taxon>Salmoninae</taxon>
        <taxon>Oncorhynchus</taxon>
    </lineage>
</organism>
<reference evidence="8" key="3">
    <citation type="submission" date="2025-09" db="UniProtKB">
        <authorList>
            <consortium name="Ensembl"/>
        </authorList>
    </citation>
    <scope>IDENTIFICATION</scope>
</reference>
<keyword evidence="6" id="KW-1015">Disulfide bond</keyword>
<evidence type="ECO:0000256" key="6">
    <source>
        <dbReference type="ARBA" id="ARBA00023157"/>
    </source>
</evidence>
<evidence type="ECO:0000256" key="7">
    <source>
        <dbReference type="ARBA" id="ARBA00023186"/>
    </source>
</evidence>
<dbReference type="Ensembl" id="ENSOMYT00000094390.2">
    <property type="protein sequence ID" value="ENSOMYP00000086633.2"/>
    <property type="gene ID" value="ENSOMYG00000040090.2"/>
</dbReference>
<reference evidence="8" key="2">
    <citation type="submission" date="2025-08" db="UniProtKB">
        <authorList>
            <consortium name="Ensembl"/>
        </authorList>
    </citation>
    <scope>IDENTIFICATION</scope>
</reference>
<evidence type="ECO:0000256" key="1">
    <source>
        <dbReference type="ARBA" id="ARBA00004569"/>
    </source>
</evidence>
<dbReference type="GO" id="GO:0005758">
    <property type="term" value="C:mitochondrial intermembrane space"/>
    <property type="evidence" value="ECO:0007669"/>
    <property type="project" value="UniProtKB-SubCell"/>
</dbReference>
<comment type="subcellular location">
    <subcellularLocation>
        <location evidence="1">Mitochondrion intermembrane space</location>
    </subcellularLocation>
</comment>
<evidence type="ECO:0000256" key="4">
    <source>
        <dbReference type="ARBA" id="ARBA00023008"/>
    </source>
</evidence>
<evidence type="ECO:0000256" key="5">
    <source>
        <dbReference type="ARBA" id="ARBA00023128"/>
    </source>
</evidence>
<comment type="similarity">
    <text evidence="2">Belongs to the COX17 family.</text>
</comment>
<dbReference type="Proteomes" id="UP000694395">
    <property type="component" value="Chromosome 27"/>
</dbReference>
<dbReference type="AlphaFoldDB" id="A0A8C7U0V9"/>
<keyword evidence="5" id="KW-0496">Mitochondrion</keyword>
<name>A0A8C7U0V9_ONCMY</name>
<keyword evidence="9" id="KW-1185">Reference proteome</keyword>
<keyword evidence="7" id="KW-0143">Chaperone</keyword>
<keyword evidence="3" id="KW-0479">Metal-binding</keyword>
<reference evidence="8" key="1">
    <citation type="submission" date="2020-07" db="EMBL/GenBank/DDBJ databases">
        <title>A long reads based de novo assembly of the rainbow trout Arlee double haploid line genome.</title>
        <authorList>
            <person name="Gao G."/>
            <person name="Palti Y."/>
        </authorList>
    </citation>
    <scope>NUCLEOTIDE SEQUENCE [LARGE SCALE GENOMIC DNA]</scope>
</reference>
<dbReference type="Gene3D" id="1.10.287.1130">
    <property type="entry name" value="CytochromE C oxidase copper chaperone"/>
    <property type="match status" value="1"/>
</dbReference>
<keyword evidence="4" id="KW-0186">Copper</keyword>
<accession>A0A8C7U0V9</accession>
<protein>
    <submittedName>
        <fullName evidence="8">Uncharacterized protein</fullName>
    </submittedName>
</protein>
<evidence type="ECO:0000313" key="8">
    <source>
        <dbReference type="Ensembl" id="ENSOMYP00000086633.2"/>
    </source>
</evidence>
<dbReference type="InterPro" id="IPR007745">
    <property type="entry name" value="Cyt_c_oxidase_Cu-chaperone"/>
</dbReference>
<dbReference type="SUPFAM" id="SSF47072">
    <property type="entry name" value="Cysteine alpha-hairpin motif"/>
    <property type="match status" value="1"/>
</dbReference>
<sequence length="56" mass="6354">MSSVYAANEVRNVCIIEKGEESWTDLIEAHKDCMKGYLKINPRYVAKLASFTGKNM</sequence>
<dbReference type="GO" id="GO:0005507">
    <property type="term" value="F:copper ion binding"/>
    <property type="evidence" value="ECO:0007669"/>
    <property type="project" value="InterPro"/>
</dbReference>
<dbReference type="GO" id="GO:0016531">
    <property type="term" value="F:copper chaperone activity"/>
    <property type="evidence" value="ECO:0007669"/>
    <property type="project" value="InterPro"/>
</dbReference>
<dbReference type="GeneTree" id="ENSGT01060000253538"/>
<evidence type="ECO:0000256" key="3">
    <source>
        <dbReference type="ARBA" id="ARBA00022723"/>
    </source>
</evidence>
<dbReference type="InterPro" id="IPR009069">
    <property type="entry name" value="Cys_alpha_HP_mot_SF"/>
</dbReference>
<dbReference type="Pfam" id="PF05051">
    <property type="entry name" value="COX17"/>
    <property type="match status" value="1"/>
</dbReference>
<evidence type="ECO:0000313" key="9">
    <source>
        <dbReference type="Proteomes" id="UP000694395"/>
    </source>
</evidence>
<evidence type="ECO:0000256" key="2">
    <source>
        <dbReference type="ARBA" id="ARBA00009241"/>
    </source>
</evidence>
<proteinExistence type="inferred from homology"/>